<dbReference type="AlphaFoldDB" id="A0A2P7R0L0"/>
<evidence type="ECO:0000259" key="2">
    <source>
        <dbReference type="Pfam" id="PF04183"/>
    </source>
</evidence>
<feature type="domain" description="Aerobactin siderophore biosynthesis IucA/IucC N-terminal" evidence="2">
    <location>
        <begin position="725"/>
        <end position="968"/>
    </location>
</feature>
<feature type="domain" description="Aerobactin siderophore biosynthesis IucA/IucC N-terminal" evidence="2">
    <location>
        <begin position="158"/>
        <end position="383"/>
    </location>
</feature>
<evidence type="ECO:0000259" key="3">
    <source>
        <dbReference type="Pfam" id="PF06276"/>
    </source>
</evidence>
<gene>
    <name evidence="4" type="ORF">C7H85_16015</name>
</gene>
<dbReference type="InterPro" id="IPR037455">
    <property type="entry name" value="LucA/IucC-like"/>
</dbReference>
<reference evidence="4 5" key="1">
    <citation type="submission" date="2018-03" db="EMBL/GenBank/DDBJ databases">
        <title>The draft genome of Zobellella sp. 59N8.</title>
        <authorList>
            <person name="Liu L."/>
            <person name="Li L."/>
            <person name="Zhang X."/>
            <person name="Liang L."/>
            <person name="Wang T."/>
        </authorList>
    </citation>
    <scope>NUCLEOTIDE SEQUENCE [LARGE SCALE GENOMIC DNA]</scope>
    <source>
        <strain evidence="4 5">59N8</strain>
    </source>
</reference>
<evidence type="ECO:0000313" key="4">
    <source>
        <dbReference type="EMBL" id="PSJ43750.1"/>
    </source>
</evidence>
<dbReference type="PANTHER" id="PTHR34384">
    <property type="entry name" value="L-2,3-DIAMINOPROPANOATE--CITRATE LIGASE"/>
    <property type="match status" value="1"/>
</dbReference>
<comment type="pathway">
    <text evidence="1">Siderophore biosynthesis.</text>
</comment>
<proteinExistence type="predicted"/>
<accession>A0A2P7R0L0</accession>
<dbReference type="InterPro" id="IPR007310">
    <property type="entry name" value="Aerobactin_biosyn_IucA/IucC_N"/>
</dbReference>
<dbReference type="InterPro" id="IPR022770">
    <property type="entry name" value="IucA/IucC-like_C"/>
</dbReference>
<keyword evidence="5" id="KW-1185">Reference proteome</keyword>
<protein>
    <submittedName>
        <fullName evidence="4">Siderophore biosynthesis protein</fullName>
    </submittedName>
</protein>
<dbReference type="RefSeq" id="WP_106730705.1">
    <property type="nucleotide sequence ID" value="NZ_PXYG01000008.1"/>
</dbReference>
<organism evidence="4 5">
    <name type="scientific">Zobellella endophytica</name>
    <dbReference type="NCBI Taxonomy" id="2116700"/>
    <lineage>
        <taxon>Bacteria</taxon>
        <taxon>Pseudomonadati</taxon>
        <taxon>Pseudomonadota</taxon>
        <taxon>Gammaproteobacteria</taxon>
        <taxon>Aeromonadales</taxon>
        <taxon>Aeromonadaceae</taxon>
        <taxon>Zobellella</taxon>
    </lineage>
</organism>
<dbReference type="Proteomes" id="UP000240243">
    <property type="component" value="Unassembled WGS sequence"/>
</dbReference>
<comment type="caution">
    <text evidence="4">The sequence shown here is derived from an EMBL/GenBank/DDBJ whole genome shotgun (WGS) entry which is preliminary data.</text>
</comment>
<dbReference type="PANTHER" id="PTHR34384:SF6">
    <property type="entry name" value="STAPHYLOFERRIN B SYNTHASE"/>
    <property type="match status" value="1"/>
</dbReference>
<name>A0A2P7R0L0_9GAMM</name>
<evidence type="ECO:0000313" key="5">
    <source>
        <dbReference type="Proteomes" id="UP000240243"/>
    </source>
</evidence>
<dbReference type="Gene3D" id="6.10.250.3370">
    <property type="match status" value="2"/>
</dbReference>
<dbReference type="GO" id="GO:0016881">
    <property type="term" value="F:acid-amino acid ligase activity"/>
    <property type="evidence" value="ECO:0007669"/>
    <property type="project" value="UniProtKB-ARBA"/>
</dbReference>
<dbReference type="GO" id="GO:0019290">
    <property type="term" value="P:siderophore biosynthetic process"/>
    <property type="evidence" value="ECO:0007669"/>
    <property type="project" value="InterPro"/>
</dbReference>
<feature type="domain" description="Aerobactin siderophore biosynthesis IucA/IucC-like C-terminal" evidence="3">
    <location>
        <begin position="988"/>
        <end position="1157"/>
    </location>
</feature>
<sequence>MTSTMDSRWHHKLFEQYLNTFFRETGLDIHRHLVSYQDNPYADQLAMNDGELGFAYHFTASDKILYGTISHLSLTGYHRYGATFLLQQNGASLAETLDEIRPLLRLICEQLALNAGQGAEQRQQAVNLYEKMCNSVEKSGFFLNTRKEKVAVLSVTEDFTAAEQGMLLGHPFHVTSKASMGFSEEDMKRYSPELGASFRLHYFAVAPALVRTLSSGADVSQLLDPAARQEAARLLGTRAGQYQLVPCHPWQANFLLEQPAVRQKLEQELIISLGPLGQVVWPTSSVRTVWMPESRLFLKLSLDVRITNFIRNNPPEQMIRAIDASRLLHQLTPEETDDALRLLPELAAQTLELAGLEAAFGIIYRAGLDDEALEQTRILGSLVEECPMTGALPLGHYVRQAAGLAGKDITAAFVADWWRQYTNVSLLPALKLFATTGISLEAHLQNSLMRFRQGTPVQLVVRDMEGVSVASDSMLAPRCTAVGPESSVWYSADEAWFRFKYYLVVNHIAHLIGALARSFPVSEARLWQTTGQALADANLGGRAQSYAQELLQARSLPAKANMLSTFNGTGESPAWVNIPNPLSAYRYRDLTPLAETDDATAYRQAEQRVVQQLLEALLYEQALPCRHEQDGLLIPVSATLSYRCQARISTSFSRVRIRPGSVQRWESGQAGPVSLRQLMADIGRIVEADAERWQQFHQELTETLAKHAQTLQHSTVTPLRELPYFEQEARINNGHLYHPSFKSRVGFDLDENKRYGPELSAGFPLVWLAVDRALAHLGVSRSTSLEALYRRHFSCEEYGAIHRQIRAAGNKPEDMVLLAVHPWQWRKIIRVFYQDMLTQGRIIKLDVTGPAYLPQQSIRTLSDISDLGAPSLKLAMSLLNTSTSRVLAPHTVSNAARISDWLWHLVQTDDRLPEDRKPIILREIAGIGITPPAPLQKQYGALACIWRESVYRHLSERQSATPVTALVQLDIDQRPLIDPWIRQYGIGAWLTALLERVYLPVMHMLWYHGTALESHAQNMLLVHEQGMPVRVALKDFHDGVRYSKSLLHDAVQLPELTDAPQAHARVNPNSFLETDDANELRDFTQDALCFVNLAELAWFLAQHYHFAEQEFWALARRVVRQYQSDQPDLAPRFRLFDFFADRIDVEQLASRRFLPEVRLRVMPVANPLCEEEHHHGH</sequence>
<dbReference type="Pfam" id="PF04183">
    <property type="entry name" value="IucA_IucC"/>
    <property type="match status" value="2"/>
</dbReference>
<dbReference type="EMBL" id="PXYG01000008">
    <property type="protein sequence ID" value="PSJ43750.1"/>
    <property type="molecule type" value="Genomic_DNA"/>
</dbReference>
<dbReference type="OrthoDB" id="495728at2"/>
<dbReference type="Pfam" id="PF06276">
    <property type="entry name" value="FhuF"/>
    <property type="match status" value="2"/>
</dbReference>
<dbReference type="Gene3D" id="1.10.510.40">
    <property type="match status" value="2"/>
</dbReference>
<dbReference type="Gene3D" id="3.30.310.280">
    <property type="match status" value="1"/>
</dbReference>
<feature type="domain" description="Aerobactin siderophore biosynthesis IucA/IucC-like C-terminal" evidence="3">
    <location>
        <begin position="416"/>
        <end position="567"/>
    </location>
</feature>
<evidence type="ECO:0000256" key="1">
    <source>
        <dbReference type="ARBA" id="ARBA00004924"/>
    </source>
</evidence>